<dbReference type="InterPro" id="IPR013249">
    <property type="entry name" value="RNA_pol_sigma70_r4_t2"/>
</dbReference>
<dbReference type="SUPFAM" id="SSF54427">
    <property type="entry name" value="NTF2-like"/>
    <property type="match status" value="1"/>
</dbReference>
<dbReference type="SUPFAM" id="SSF88659">
    <property type="entry name" value="Sigma3 and sigma4 domains of RNA polymerase sigma factors"/>
    <property type="match status" value="1"/>
</dbReference>
<comment type="subunit">
    <text evidence="2">Interacts transiently with the RNA polymerase catalytic core formed by RpoA, RpoB, RpoC and RpoZ (2 alpha, 1 beta, 1 beta' and 1 omega subunit) to form the RNA polymerase holoenzyme that can initiate transcription.</text>
</comment>
<evidence type="ECO:0000259" key="7">
    <source>
        <dbReference type="Pfam" id="PF08281"/>
    </source>
</evidence>
<sequence length="278" mass="30023">MNGAAFEHRSLVLRLAYDITGSWAAAEDVAQSVALRWLTASGVREERAYVARMAVNAALDVVARREYTGPVLPGPVPTGPGVDEIVEQASEVEFALARVLQSLSPLERTAFLLHDVFGFSYAEVGAMLNRSPEAMRQLGSRPRRHVQEDRSRFRAEPAQVRALAERFFAAARAGDVDGLRALLTADVSLVADGGGRASAAVRPIRTADAVARYVVGLAEKALQGVRVEEIVANGQQAWLLRRSDDVVDQVMWLASADGNAIAEIATVRDPRKLAALRA</sequence>
<feature type="domain" description="RNA polymerase sigma factor 70 region 4 type 2" evidence="7">
    <location>
        <begin position="95"/>
        <end position="145"/>
    </location>
</feature>
<comment type="similarity">
    <text evidence="1">Belongs to the sigma-70 factor family. ECF subfamily.</text>
</comment>
<dbReference type="SUPFAM" id="SSF88946">
    <property type="entry name" value="Sigma2 domain of RNA polymerase sigma factors"/>
    <property type="match status" value="1"/>
</dbReference>
<evidence type="ECO:0000256" key="3">
    <source>
        <dbReference type="ARBA" id="ARBA00023015"/>
    </source>
</evidence>
<keyword evidence="5" id="KW-0804">Transcription</keyword>
<name>A0A846U7B2_9MICC</name>
<dbReference type="RefSeq" id="WP_119933720.1">
    <property type="nucleotide sequence ID" value="NZ_JAAVUN010000037.1"/>
</dbReference>
<dbReference type="Pfam" id="PF04542">
    <property type="entry name" value="Sigma70_r2"/>
    <property type="match status" value="1"/>
</dbReference>
<dbReference type="EMBL" id="JAAVUN010000037">
    <property type="protein sequence ID" value="NKE10681.1"/>
    <property type="molecule type" value="Genomic_DNA"/>
</dbReference>
<dbReference type="InterPro" id="IPR013325">
    <property type="entry name" value="RNA_pol_sigma_r2"/>
</dbReference>
<feature type="domain" description="RNA polymerase sigma-70 region 2" evidence="6">
    <location>
        <begin position="7"/>
        <end position="65"/>
    </location>
</feature>
<dbReference type="Gene3D" id="1.10.10.10">
    <property type="entry name" value="Winged helix-like DNA-binding domain superfamily/Winged helix DNA-binding domain"/>
    <property type="match status" value="1"/>
</dbReference>
<dbReference type="PANTHER" id="PTHR30173">
    <property type="entry name" value="SIGMA 19 FACTOR"/>
    <property type="match status" value="1"/>
</dbReference>
<dbReference type="Gene3D" id="1.10.1740.10">
    <property type="match status" value="1"/>
</dbReference>
<evidence type="ECO:0000256" key="4">
    <source>
        <dbReference type="ARBA" id="ARBA00023082"/>
    </source>
</evidence>
<proteinExistence type="inferred from homology"/>
<dbReference type="InterPro" id="IPR013324">
    <property type="entry name" value="RNA_pol_sigma_r3/r4-like"/>
</dbReference>
<reference evidence="8 9" key="1">
    <citation type="submission" date="2020-02" db="EMBL/GenBank/DDBJ databases">
        <authorList>
            <person name="Sun Q."/>
        </authorList>
    </citation>
    <scope>NUCLEOTIDE SEQUENCE [LARGE SCALE GENOMIC DNA]</scope>
    <source>
        <strain evidence="8 9">YIM 13062</strain>
    </source>
</reference>
<evidence type="ECO:0000256" key="5">
    <source>
        <dbReference type="ARBA" id="ARBA00023163"/>
    </source>
</evidence>
<dbReference type="InterPro" id="IPR036388">
    <property type="entry name" value="WH-like_DNA-bd_sf"/>
</dbReference>
<dbReference type="PANTHER" id="PTHR30173:SF36">
    <property type="entry name" value="ECF RNA POLYMERASE SIGMA FACTOR SIGJ"/>
    <property type="match status" value="1"/>
</dbReference>
<dbReference type="InterPro" id="IPR052704">
    <property type="entry name" value="ECF_Sigma-70_Domain"/>
</dbReference>
<dbReference type="GO" id="GO:0003677">
    <property type="term" value="F:DNA binding"/>
    <property type="evidence" value="ECO:0007669"/>
    <property type="project" value="InterPro"/>
</dbReference>
<evidence type="ECO:0000313" key="8">
    <source>
        <dbReference type="EMBL" id="NKE10681.1"/>
    </source>
</evidence>
<dbReference type="GO" id="GO:0006352">
    <property type="term" value="P:DNA-templated transcription initiation"/>
    <property type="evidence" value="ECO:0007669"/>
    <property type="project" value="InterPro"/>
</dbReference>
<comment type="caution">
    <text evidence="8">The sequence shown here is derived from an EMBL/GenBank/DDBJ whole genome shotgun (WGS) entry which is preliminary data.</text>
</comment>
<evidence type="ECO:0000313" key="9">
    <source>
        <dbReference type="Proteomes" id="UP000521379"/>
    </source>
</evidence>
<dbReference type="InterPro" id="IPR007627">
    <property type="entry name" value="RNA_pol_sigma70_r2"/>
</dbReference>
<dbReference type="Gene3D" id="3.10.450.50">
    <property type="match status" value="1"/>
</dbReference>
<keyword evidence="4" id="KW-0731">Sigma factor</keyword>
<dbReference type="InterPro" id="IPR032710">
    <property type="entry name" value="NTF2-like_dom_sf"/>
</dbReference>
<evidence type="ECO:0000256" key="2">
    <source>
        <dbReference type="ARBA" id="ARBA00011344"/>
    </source>
</evidence>
<evidence type="ECO:0000259" key="6">
    <source>
        <dbReference type="Pfam" id="PF04542"/>
    </source>
</evidence>
<keyword evidence="3" id="KW-0805">Transcription regulation</keyword>
<organism evidence="8 9">
    <name type="scientific">Kocuria subflava</name>
    <dbReference type="NCBI Taxonomy" id="1736139"/>
    <lineage>
        <taxon>Bacteria</taxon>
        <taxon>Bacillati</taxon>
        <taxon>Actinomycetota</taxon>
        <taxon>Actinomycetes</taxon>
        <taxon>Micrococcales</taxon>
        <taxon>Micrococcaceae</taxon>
        <taxon>Kocuria</taxon>
    </lineage>
</organism>
<gene>
    <name evidence="8" type="ORF">GTW58_12230</name>
</gene>
<dbReference type="Proteomes" id="UP000521379">
    <property type="component" value="Unassembled WGS sequence"/>
</dbReference>
<dbReference type="GO" id="GO:0016987">
    <property type="term" value="F:sigma factor activity"/>
    <property type="evidence" value="ECO:0007669"/>
    <property type="project" value="UniProtKB-KW"/>
</dbReference>
<dbReference type="AlphaFoldDB" id="A0A846U7B2"/>
<evidence type="ECO:0000256" key="1">
    <source>
        <dbReference type="ARBA" id="ARBA00010641"/>
    </source>
</evidence>
<keyword evidence="9" id="KW-1185">Reference proteome</keyword>
<accession>A0A846U7B2</accession>
<protein>
    <submittedName>
        <fullName evidence="8">SnoaL-like domain-containing protein</fullName>
    </submittedName>
</protein>
<dbReference type="Pfam" id="PF08281">
    <property type="entry name" value="Sigma70_r4_2"/>
    <property type="match status" value="1"/>
</dbReference>